<dbReference type="PROSITE" id="PS51318">
    <property type="entry name" value="TAT"/>
    <property type="match status" value="1"/>
</dbReference>
<protein>
    <submittedName>
        <fullName evidence="3">Uncharacterized protein</fullName>
    </submittedName>
</protein>
<evidence type="ECO:0000313" key="3">
    <source>
        <dbReference type="EMBL" id="QNP69063.1"/>
    </source>
</evidence>
<keyword evidence="4" id="KW-1185">Reference proteome</keyword>
<dbReference type="KEGG" id="sroi:IAG44_06145"/>
<reference evidence="3 4" key="1">
    <citation type="submission" date="2020-08" db="EMBL/GenBank/DDBJ databases">
        <title>A novel species.</title>
        <authorList>
            <person name="Gao J."/>
        </authorList>
    </citation>
    <scope>NUCLEOTIDE SEQUENCE [LARGE SCALE GENOMIC DNA]</scope>
    <source>
        <strain evidence="3 4">CRXT-G-22</strain>
    </source>
</reference>
<dbReference type="InterPro" id="IPR048329">
    <property type="entry name" value="PcRGLX_1st"/>
</dbReference>
<dbReference type="RefSeq" id="WP_187746102.1">
    <property type="nucleotide sequence ID" value="NZ_CP060828.1"/>
</dbReference>
<dbReference type="InterPro" id="IPR045793">
    <property type="entry name" value="PcRGLX/YetA-like"/>
</dbReference>
<dbReference type="Pfam" id="PF21346">
    <property type="entry name" value="PcRGLX_3rd"/>
    <property type="match status" value="2"/>
</dbReference>
<sequence length="280" mass="30406">MSGAHRRTVIKGAAVAAAATSVSWARSRPAAATSGARTELRWLEGAPDAHAGATWGVPWARGTRHPEQPLGLTTVDGTDVPVRTWPTAYRPDGSVKRTAHAIAPDAPKADRYLLGTRHYADSAKQVRISATANRRFFHYLTGDERTGDLLRELADVERTFLAVDPQRKVRTDGYLPGDRHAPKAEQARAKLVNSLRTIAAQPHGFFTGTGLLDADTGKFAVTSSTAVNVSHHREGFLHRQRHLLPLRRLLPSHGFPAPSPAHGKGDPLDLHQLLGDRIPT</sequence>
<dbReference type="Pfam" id="PF19501">
    <property type="entry name" value="PcRGLX_1st"/>
    <property type="match status" value="1"/>
</dbReference>
<organism evidence="3 4">
    <name type="scientific">Streptomyces roseirectus</name>
    <dbReference type="NCBI Taxonomy" id="2768066"/>
    <lineage>
        <taxon>Bacteria</taxon>
        <taxon>Bacillati</taxon>
        <taxon>Actinomycetota</taxon>
        <taxon>Actinomycetes</taxon>
        <taxon>Kitasatosporales</taxon>
        <taxon>Streptomycetaceae</taxon>
        <taxon>Streptomyces</taxon>
    </lineage>
</organism>
<evidence type="ECO:0000259" key="1">
    <source>
        <dbReference type="Pfam" id="PF19501"/>
    </source>
</evidence>
<dbReference type="PANTHER" id="PTHR40081">
    <property type="entry name" value="CONCANAVALIN A-LIKE LECTIN/GLUCANASE"/>
    <property type="match status" value="1"/>
</dbReference>
<feature type="domain" description="PcRGLX/YetA-like C-terminal alpha/alpha toroid" evidence="2">
    <location>
        <begin position="116"/>
        <end position="173"/>
    </location>
</feature>
<dbReference type="EMBL" id="CP060828">
    <property type="protein sequence ID" value="QNP69063.1"/>
    <property type="molecule type" value="Genomic_DNA"/>
</dbReference>
<dbReference type="InterPro" id="IPR006311">
    <property type="entry name" value="TAT_signal"/>
</dbReference>
<dbReference type="AlphaFoldDB" id="A0A7H0I8E7"/>
<dbReference type="Proteomes" id="UP000516052">
    <property type="component" value="Chromosome"/>
</dbReference>
<evidence type="ECO:0000259" key="2">
    <source>
        <dbReference type="Pfam" id="PF21346"/>
    </source>
</evidence>
<feature type="domain" description="PcRGLX/YetA-like C-terminal alpha/alpha toroid" evidence="2">
    <location>
        <begin position="182"/>
        <end position="234"/>
    </location>
</feature>
<accession>A0A7H0I8E7</accession>
<dbReference type="InterPro" id="IPR048331">
    <property type="entry name" value="PcRGLX/YetA_3rd"/>
</dbReference>
<gene>
    <name evidence="3" type="ORF">IAG44_06145</name>
</gene>
<proteinExistence type="predicted"/>
<feature type="domain" description="PcRGLX/YetA-like N-terminal RIFT barrel" evidence="1">
    <location>
        <begin position="38"/>
        <end position="113"/>
    </location>
</feature>
<evidence type="ECO:0000313" key="4">
    <source>
        <dbReference type="Proteomes" id="UP000516052"/>
    </source>
</evidence>
<name>A0A7H0I8E7_9ACTN</name>
<dbReference type="PANTHER" id="PTHR40081:SF1">
    <property type="entry name" value="TAT PATHWAY SIGNAL SEQUENCE DOMAIN PROTEIN"/>
    <property type="match status" value="1"/>
</dbReference>